<gene>
    <name evidence="1" type="ORF">M666_05025</name>
</gene>
<proteinExistence type="predicted"/>
<evidence type="ECO:0008006" key="3">
    <source>
        <dbReference type="Google" id="ProtNLM"/>
    </source>
</evidence>
<dbReference type="AlphaFoldDB" id="A0AAU8RBA6"/>
<evidence type="ECO:0000313" key="2">
    <source>
        <dbReference type="Proteomes" id="UP000030786"/>
    </source>
</evidence>
<dbReference type="InterPro" id="IPR015315">
    <property type="entry name" value="DUF1963"/>
</dbReference>
<protein>
    <recommendedName>
        <fullName evidence="3">DUF1963 domain-containing protein</fullName>
    </recommendedName>
</protein>
<dbReference type="Pfam" id="PF09234">
    <property type="entry name" value="DUF1963"/>
    <property type="match status" value="1"/>
</dbReference>
<dbReference type="Gene3D" id="2.30.320.10">
    <property type="entry name" value="YwqG-like"/>
    <property type="match status" value="1"/>
</dbReference>
<sequence>MLTPEEVKHKISKEATIFKVGGFRPEHTIEESWIGKVSVYTKEESIPLDANGALMFPLAQFYLPNLPFVPTKLSKTKIITVFIANTYPECFEEMGQHWVIREYENLDSIVLKDLSNPESFIKAFPLKPALEKDCPLWDGGGLTPEMEDEILALENEGVIDDYYDLADFHQYEHKLGGYPSFCQPGIGIADGFGEGFEFVFQITSDEKINLNVIDSGSLMFGKNDQTKKWAIYYDFY</sequence>
<dbReference type="Proteomes" id="UP000030786">
    <property type="component" value="Chromosome"/>
</dbReference>
<evidence type="ECO:0000313" key="1">
    <source>
        <dbReference type="EMBL" id="AIZ40973.1"/>
    </source>
</evidence>
<dbReference type="SUPFAM" id="SSF103032">
    <property type="entry name" value="Hypothetical protein YwqG"/>
    <property type="match status" value="1"/>
</dbReference>
<dbReference type="InterPro" id="IPR035948">
    <property type="entry name" value="YwqG-like_sf"/>
</dbReference>
<reference evidence="1 2" key="1">
    <citation type="journal article" date="2014" name="Environ. Microbiol.">
        <title>Contrasting genomic patterns and infection strategies of two co-existing Bacteroidetes podovirus genera.</title>
        <authorList>
            <person name="Holmfeldt K."/>
            <person name="Howard-Varona C."/>
            <person name="Solonenko N."/>
            <person name="Sullivan M.B."/>
        </authorList>
    </citation>
    <scope>NUCLEOTIDE SEQUENCE [LARGE SCALE GENOMIC DNA]</scope>
    <source>
        <strain evidence="1 2">18</strain>
    </source>
</reference>
<dbReference type="KEGG" id="cbat:M666_05025"/>
<name>A0AAU8RBA6_9FLAO</name>
<dbReference type="EMBL" id="CP009976">
    <property type="protein sequence ID" value="AIZ40973.1"/>
    <property type="molecule type" value="Genomic_DNA"/>
</dbReference>
<accession>A0AAU8RBA6</accession>
<organism evidence="1 2">
    <name type="scientific">Cellulophaga baltica 18</name>
    <dbReference type="NCBI Taxonomy" id="1348584"/>
    <lineage>
        <taxon>Bacteria</taxon>
        <taxon>Pseudomonadati</taxon>
        <taxon>Bacteroidota</taxon>
        <taxon>Flavobacteriia</taxon>
        <taxon>Flavobacteriales</taxon>
        <taxon>Flavobacteriaceae</taxon>
        <taxon>Cellulophaga</taxon>
    </lineage>
</organism>